<dbReference type="OrthoDB" id="6359816at2759"/>
<dbReference type="Gene3D" id="3.30.710.10">
    <property type="entry name" value="Potassium Channel Kv1.1, Chain A"/>
    <property type="match status" value="1"/>
</dbReference>
<dbReference type="Proteomes" id="UP000813461">
    <property type="component" value="Unassembled WGS sequence"/>
</dbReference>
<evidence type="ECO:0000313" key="3">
    <source>
        <dbReference type="Proteomes" id="UP000813461"/>
    </source>
</evidence>
<name>A0A8K0RCV4_9PLEO</name>
<feature type="region of interest" description="Disordered" evidence="1">
    <location>
        <begin position="93"/>
        <end position="140"/>
    </location>
</feature>
<keyword evidence="3" id="KW-1185">Reference proteome</keyword>
<dbReference type="InterPro" id="IPR011333">
    <property type="entry name" value="SKP1/BTB/POZ_sf"/>
</dbReference>
<dbReference type="AlphaFoldDB" id="A0A8K0RCV4"/>
<evidence type="ECO:0000313" key="2">
    <source>
        <dbReference type="EMBL" id="KAH7091572.1"/>
    </source>
</evidence>
<evidence type="ECO:0000256" key="1">
    <source>
        <dbReference type="SAM" id="MobiDB-lite"/>
    </source>
</evidence>
<proteinExistence type="predicted"/>
<gene>
    <name evidence="2" type="ORF">FB567DRAFT_589450</name>
</gene>
<accession>A0A8K0RCV4</accession>
<comment type="caution">
    <text evidence="2">The sequence shown here is derived from an EMBL/GenBank/DDBJ whole genome shotgun (WGS) entry which is preliminary data.</text>
</comment>
<feature type="compositionally biased region" description="Basic and acidic residues" evidence="1">
    <location>
        <begin position="107"/>
        <end position="125"/>
    </location>
</feature>
<sequence length="140" mass="15957">MACGWFVLNKAIRSPVHISKEMGHALLGSWQYSDFTVTYKYSIWKLHKAMIASRSEFYPKVVGSPFKELKENKADLPNKGLVFVDSMLQGIHDLQHESPPKRPGQTDNRDCPKLVDVAGKDDHYAKRPSKGVRVNQEHNH</sequence>
<dbReference type="EMBL" id="JAGMVJ010000004">
    <property type="protein sequence ID" value="KAH7091572.1"/>
    <property type="molecule type" value="Genomic_DNA"/>
</dbReference>
<reference evidence="2" key="1">
    <citation type="journal article" date="2021" name="Nat. Commun.">
        <title>Genetic determinants of endophytism in the Arabidopsis root mycobiome.</title>
        <authorList>
            <person name="Mesny F."/>
            <person name="Miyauchi S."/>
            <person name="Thiergart T."/>
            <person name="Pickel B."/>
            <person name="Atanasova L."/>
            <person name="Karlsson M."/>
            <person name="Huettel B."/>
            <person name="Barry K.W."/>
            <person name="Haridas S."/>
            <person name="Chen C."/>
            <person name="Bauer D."/>
            <person name="Andreopoulos W."/>
            <person name="Pangilinan J."/>
            <person name="LaButti K."/>
            <person name="Riley R."/>
            <person name="Lipzen A."/>
            <person name="Clum A."/>
            <person name="Drula E."/>
            <person name="Henrissat B."/>
            <person name="Kohler A."/>
            <person name="Grigoriev I.V."/>
            <person name="Martin F.M."/>
            <person name="Hacquard S."/>
        </authorList>
    </citation>
    <scope>NUCLEOTIDE SEQUENCE</scope>
    <source>
        <strain evidence="2">MPI-SDFR-AT-0120</strain>
    </source>
</reference>
<protein>
    <submittedName>
        <fullName evidence="2">Uncharacterized protein</fullName>
    </submittedName>
</protein>
<organism evidence="2 3">
    <name type="scientific">Paraphoma chrysanthemicola</name>
    <dbReference type="NCBI Taxonomy" id="798071"/>
    <lineage>
        <taxon>Eukaryota</taxon>
        <taxon>Fungi</taxon>
        <taxon>Dikarya</taxon>
        <taxon>Ascomycota</taxon>
        <taxon>Pezizomycotina</taxon>
        <taxon>Dothideomycetes</taxon>
        <taxon>Pleosporomycetidae</taxon>
        <taxon>Pleosporales</taxon>
        <taxon>Pleosporineae</taxon>
        <taxon>Phaeosphaeriaceae</taxon>
        <taxon>Paraphoma</taxon>
    </lineage>
</organism>